<dbReference type="InterPro" id="IPR004088">
    <property type="entry name" value="KH_dom_type_1"/>
</dbReference>
<feature type="compositionally biased region" description="Basic and acidic residues" evidence="3">
    <location>
        <begin position="196"/>
        <end position="215"/>
    </location>
</feature>
<dbReference type="Gene3D" id="3.30.1370.10">
    <property type="entry name" value="K Homology domain, type 1"/>
    <property type="match status" value="4"/>
</dbReference>
<dbReference type="Proteomes" id="UP000774804">
    <property type="component" value="Unassembled WGS sequence"/>
</dbReference>
<feature type="compositionally biased region" description="Basic residues" evidence="3">
    <location>
        <begin position="766"/>
        <end position="780"/>
    </location>
</feature>
<dbReference type="Proteomes" id="UP000697107">
    <property type="component" value="Unassembled WGS sequence"/>
</dbReference>
<dbReference type="EMBL" id="RCML01000139">
    <property type="protein sequence ID" value="KAG2989138.1"/>
    <property type="molecule type" value="Genomic_DNA"/>
</dbReference>
<dbReference type="InterPro" id="IPR004087">
    <property type="entry name" value="KH_dom"/>
</dbReference>
<dbReference type="EMBL" id="RCMG01000106">
    <property type="protein sequence ID" value="KAG2863362.1"/>
    <property type="molecule type" value="Genomic_DNA"/>
</dbReference>
<feature type="compositionally biased region" description="Low complexity" evidence="3">
    <location>
        <begin position="866"/>
        <end position="884"/>
    </location>
</feature>
<dbReference type="VEuPathDB" id="FungiDB:PC110_g3061"/>
<dbReference type="EMBL" id="RCMI01000054">
    <property type="protein sequence ID" value="KAG2939092.1"/>
    <property type="molecule type" value="Genomic_DNA"/>
</dbReference>
<accession>A0A8T1E0F0</accession>
<dbReference type="PROSITE" id="PS50084">
    <property type="entry name" value="KH_TYPE_1"/>
    <property type="match status" value="4"/>
</dbReference>
<feature type="region of interest" description="Disordered" evidence="3">
    <location>
        <begin position="624"/>
        <end position="662"/>
    </location>
</feature>
<evidence type="ECO:0000259" key="4">
    <source>
        <dbReference type="SMART" id="SM00322"/>
    </source>
</evidence>
<evidence type="ECO:0000313" key="6">
    <source>
        <dbReference type="EMBL" id="KAG2939092.1"/>
    </source>
</evidence>
<keyword evidence="1" id="KW-0677">Repeat</keyword>
<feature type="domain" description="K Homology" evidence="4">
    <location>
        <begin position="360"/>
        <end position="439"/>
    </location>
</feature>
<gene>
    <name evidence="5" type="ORF">PC113_g5504</name>
    <name evidence="6" type="ORF">PC115_g3311</name>
    <name evidence="7" type="ORF">PC117_g7224</name>
    <name evidence="8" type="ORF">PC118_g6333</name>
</gene>
<feature type="region of interest" description="Disordered" evidence="3">
    <location>
        <begin position="685"/>
        <end position="801"/>
    </location>
</feature>
<feature type="compositionally biased region" description="Basic and acidic residues" evidence="3">
    <location>
        <begin position="138"/>
        <end position="148"/>
    </location>
</feature>
<dbReference type="SMART" id="SM00322">
    <property type="entry name" value="KH"/>
    <property type="match status" value="4"/>
</dbReference>
<dbReference type="Pfam" id="PF00013">
    <property type="entry name" value="KH_1"/>
    <property type="match status" value="4"/>
</dbReference>
<dbReference type="AlphaFoldDB" id="A0A8T1E0F0"/>
<evidence type="ECO:0000256" key="2">
    <source>
        <dbReference type="PROSITE-ProRule" id="PRU00117"/>
    </source>
</evidence>
<sequence>MEQPSLVPSSADTDGADRKAKLLALLDRARVNRGLQPEQNGDIFVGEDKAIDTKPPPIKIEPPTDIKSEQSSTSHYQGQHTPKSSGQIERVLNGSSSTSRKGSWSHDAMTSTGPSRNGAKINSEASGSSSMAIQTAGEDARQSEIHDVARVSSTRVAVLSSAPKPRIADLTGGREKIPRLQQLKPLEVPRNPTHQPHVEEKHSVKRENPSRDQLKQPRTKPSATNTSIMLKKLELLTRDEYEDSELHGDFQHMLHILIPSNATTALLERHGQPIQSISQQTDCTLSIREPEASPFKDDRLLRIYGKAKGISLAQRLVIAYIRAYRADKGDPNYMDLSHESPLVALPATSITKALSVAVASGKKNELEITSPFVWMVQREDVGKMMGRQGSILATIRRDTGAAIHLDKDIVPGTTERRVVLIGSVDSIAAAIEAIKTRSGGHPEVSASPSGRFGQYFAIPYHASGFLIGPQGSTVKSITERTGSRLQIPSAEDLPLGSVNRILHMQGSPKQVEHARRVVVAKLRDYLSSNKCPRTVTPISTGRKGDKVTIKTLLPSRICGFMLDNRGKLIREISEKSGAHTHLLAPHDEESRVCVFSGDMSCVLRAQRLVLQVIAGDAISSKHVAIPRKRKRSQREEEEEEEDYAEEDMKDEEPYYESDVEENYYEDEYEEAARLPVRRQTVRRVPLRPQHDYSEDEDVYRHDDMDEAEYEERPRQPIRRPVATRPREYIEEEYHDDYDHNDYDYDDYSREDYDHEDRVPYDAPRPRIPKRPAVVRRQPRTRHQDEYSSDYQEYDDEYSYADNSDCEYEHSLVARKQVVKRRAIGSRPDSRRPPAVVFPGRKVQMVAPRLSPREGRLRVSPTDSRRPSSGASVRSSSRRGSVSVRHTVPRGGRGNGRPSSSRGRGNGNKRRRQ</sequence>
<protein>
    <recommendedName>
        <fullName evidence="4">K Homology domain-containing protein</fullName>
    </recommendedName>
</protein>
<evidence type="ECO:0000313" key="5">
    <source>
        <dbReference type="EMBL" id="KAG2863362.1"/>
    </source>
</evidence>
<feature type="compositionally biased region" description="Basic and acidic residues" evidence="3">
    <location>
        <begin position="736"/>
        <end position="759"/>
    </location>
</feature>
<proteinExistence type="predicted"/>
<evidence type="ECO:0000313" key="8">
    <source>
        <dbReference type="EMBL" id="KAG2989138.1"/>
    </source>
</evidence>
<reference evidence="7" key="1">
    <citation type="submission" date="2018-10" db="EMBL/GenBank/DDBJ databases">
        <title>Effector identification in a new, highly contiguous assembly of the strawberry crown rot pathogen Phytophthora cactorum.</title>
        <authorList>
            <person name="Armitage A.D."/>
            <person name="Nellist C.F."/>
            <person name="Bates H."/>
            <person name="Vickerstaff R.J."/>
            <person name="Harrison R.J."/>
        </authorList>
    </citation>
    <scope>NUCLEOTIDE SEQUENCE</scope>
    <source>
        <strain evidence="5">15-7</strain>
        <strain evidence="6">4032</strain>
        <strain evidence="7">4040</strain>
        <strain evidence="8">P415</strain>
    </source>
</reference>
<name>A0A8T1E0F0_9STRA</name>
<dbReference type="InterPro" id="IPR036612">
    <property type="entry name" value="KH_dom_type_1_sf"/>
</dbReference>
<dbReference type="CDD" id="cd00105">
    <property type="entry name" value="KH-I"/>
    <property type="match status" value="3"/>
</dbReference>
<comment type="caution">
    <text evidence="7">The sequence shown here is derived from an EMBL/GenBank/DDBJ whole genome shotgun (WGS) entry which is preliminary data.</text>
</comment>
<dbReference type="Proteomes" id="UP000735874">
    <property type="component" value="Unassembled WGS sequence"/>
</dbReference>
<feature type="compositionally biased region" description="Acidic residues" evidence="3">
    <location>
        <begin position="635"/>
        <end position="662"/>
    </location>
</feature>
<feature type="region of interest" description="Disordered" evidence="3">
    <location>
        <begin position="31"/>
        <end position="148"/>
    </location>
</feature>
<keyword evidence="2" id="KW-0694">RNA-binding</keyword>
<feature type="domain" description="K Homology" evidence="4">
    <location>
        <begin position="250"/>
        <end position="322"/>
    </location>
</feature>
<dbReference type="Proteomes" id="UP000736787">
    <property type="component" value="Unassembled WGS sequence"/>
</dbReference>
<organism evidence="7 9">
    <name type="scientific">Phytophthora cactorum</name>
    <dbReference type="NCBI Taxonomy" id="29920"/>
    <lineage>
        <taxon>Eukaryota</taxon>
        <taxon>Sar</taxon>
        <taxon>Stramenopiles</taxon>
        <taxon>Oomycota</taxon>
        <taxon>Peronosporomycetes</taxon>
        <taxon>Peronosporales</taxon>
        <taxon>Peronosporaceae</taxon>
        <taxon>Phytophthora</taxon>
    </lineage>
</organism>
<dbReference type="EMBL" id="RCMK01000145">
    <property type="protein sequence ID" value="KAG2946947.1"/>
    <property type="molecule type" value="Genomic_DNA"/>
</dbReference>
<evidence type="ECO:0000313" key="7">
    <source>
        <dbReference type="EMBL" id="KAG2946947.1"/>
    </source>
</evidence>
<dbReference type="SUPFAM" id="SSF54791">
    <property type="entry name" value="Eukaryotic type KH-domain (KH-domain type I)"/>
    <property type="match status" value="4"/>
</dbReference>
<dbReference type="GO" id="GO:0003723">
    <property type="term" value="F:RNA binding"/>
    <property type="evidence" value="ECO:0007669"/>
    <property type="project" value="UniProtKB-UniRule"/>
</dbReference>
<dbReference type="PANTHER" id="PTHR10288">
    <property type="entry name" value="KH DOMAIN CONTAINING RNA BINDING PROTEIN"/>
    <property type="match status" value="1"/>
</dbReference>
<evidence type="ECO:0000313" key="9">
    <source>
        <dbReference type="Proteomes" id="UP000736787"/>
    </source>
</evidence>
<feature type="region of interest" description="Disordered" evidence="3">
    <location>
        <begin position="185"/>
        <end position="226"/>
    </location>
</feature>
<feature type="region of interest" description="Disordered" evidence="3">
    <location>
        <begin position="820"/>
        <end position="912"/>
    </location>
</feature>
<evidence type="ECO:0000256" key="3">
    <source>
        <dbReference type="SAM" id="MobiDB-lite"/>
    </source>
</evidence>
<feature type="domain" description="K Homology" evidence="4">
    <location>
        <begin position="450"/>
        <end position="523"/>
    </location>
</feature>
<evidence type="ECO:0000256" key="1">
    <source>
        <dbReference type="ARBA" id="ARBA00022737"/>
    </source>
</evidence>
<feature type="compositionally biased region" description="Polar residues" evidence="3">
    <location>
        <begin position="69"/>
        <end position="87"/>
    </location>
</feature>
<feature type="compositionally biased region" description="Basic and acidic residues" evidence="3">
    <location>
        <begin position="688"/>
        <end position="703"/>
    </location>
</feature>
<feature type="compositionally biased region" description="Polar residues" evidence="3">
    <location>
        <begin position="123"/>
        <end position="133"/>
    </location>
</feature>
<feature type="domain" description="K Homology" evidence="4">
    <location>
        <begin position="545"/>
        <end position="614"/>
    </location>
</feature>